<dbReference type="Pfam" id="PF13424">
    <property type="entry name" value="TPR_12"/>
    <property type="match status" value="1"/>
</dbReference>
<evidence type="ECO:0000313" key="2">
    <source>
        <dbReference type="Proteomes" id="UP000517916"/>
    </source>
</evidence>
<keyword evidence="2" id="KW-1185">Reference proteome</keyword>
<proteinExistence type="predicted"/>
<dbReference type="RefSeq" id="WP_182838726.1">
    <property type="nucleotide sequence ID" value="NZ_BAAABQ010000030.1"/>
</dbReference>
<protein>
    <recommendedName>
        <fullName evidence="3">Tetratricopeptide repeat protein</fullName>
    </recommendedName>
</protein>
<organism evidence="1 2">
    <name type="scientific">Kutzneria viridogrisea</name>
    <dbReference type="NCBI Taxonomy" id="47990"/>
    <lineage>
        <taxon>Bacteria</taxon>
        <taxon>Bacillati</taxon>
        <taxon>Actinomycetota</taxon>
        <taxon>Actinomycetes</taxon>
        <taxon>Pseudonocardiales</taxon>
        <taxon>Pseudonocardiaceae</taxon>
        <taxon>Kutzneria</taxon>
    </lineage>
</organism>
<sequence length="126" mass="12637">MVPTVAATSDVGAVGDLCGPQVAVGPTAAPVAGHEPLLDADQGGAEALLRTGHVELAICCELDHRHGEASTLDNIGITLLALGRPAEAVTAHERSIAIYRETGDQHGEALALHNLARAALAAAGGP</sequence>
<dbReference type="SUPFAM" id="SSF48452">
    <property type="entry name" value="TPR-like"/>
    <property type="match status" value="1"/>
</dbReference>
<dbReference type="Proteomes" id="UP000517916">
    <property type="component" value="Unassembled WGS sequence"/>
</dbReference>
<dbReference type="InterPro" id="IPR011990">
    <property type="entry name" value="TPR-like_helical_dom_sf"/>
</dbReference>
<dbReference type="Gene3D" id="1.25.40.10">
    <property type="entry name" value="Tetratricopeptide repeat domain"/>
    <property type="match status" value="1"/>
</dbReference>
<comment type="caution">
    <text evidence="1">The sequence shown here is derived from an EMBL/GenBank/DDBJ whole genome shotgun (WGS) entry which is preliminary data.</text>
</comment>
<evidence type="ECO:0008006" key="3">
    <source>
        <dbReference type="Google" id="ProtNLM"/>
    </source>
</evidence>
<gene>
    <name evidence="1" type="ORF">BC739_005319</name>
</gene>
<accession>A0ABR6BNA8</accession>
<reference evidence="1 2" key="1">
    <citation type="submission" date="2020-08" db="EMBL/GenBank/DDBJ databases">
        <title>Genomic Encyclopedia of Archaeal and Bacterial Type Strains, Phase II (KMG-II): from individual species to whole genera.</title>
        <authorList>
            <person name="Goeker M."/>
        </authorList>
    </citation>
    <scope>NUCLEOTIDE SEQUENCE [LARGE SCALE GENOMIC DNA]</scope>
    <source>
        <strain evidence="1 2">DSM 43850</strain>
    </source>
</reference>
<dbReference type="EMBL" id="JACJID010000004">
    <property type="protein sequence ID" value="MBA8928102.1"/>
    <property type="molecule type" value="Genomic_DNA"/>
</dbReference>
<evidence type="ECO:0000313" key="1">
    <source>
        <dbReference type="EMBL" id="MBA8928102.1"/>
    </source>
</evidence>
<name>A0ABR6BNA8_9PSEU</name>